<evidence type="ECO:0000313" key="3">
    <source>
        <dbReference type="Proteomes" id="UP001202328"/>
    </source>
</evidence>
<feature type="region of interest" description="Disordered" evidence="1">
    <location>
        <begin position="41"/>
        <end position="66"/>
    </location>
</feature>
<evidence type="ECO:0000313" key="2">
    <source>
        <dbReference type="EMBL" id="KAI3909795.1"/>
    </source>
</evidence>
<gene>
    <name evidence="2" type="ORF">MKW98_014212</name>
</gene>
<dbReference type="EMBL" id="JAJJMB010010315">
    <property type="protein sequence ID" value="KAI3909795.1"/>
    <property type="molecule type" value="Genomic_DNA"/>
</dbReference>
<dbReference type="AlphaFoldDB" id="A0AAD4SJG6"/>
<proteinExistence type="predicted"/>
<reference evidence="2" key="1">
    <citation type="submission" date="2022-04" db="EMBL/GenBank/DDBJ databases">
        <title>A functionally conserved STORR gene fusion in Papaver species that diverged 16.8 million years ago.</title>
        <authorList>
            <person name="Catania T."/>
        </authorList>
    </citation>
    <scope>NUCLEOTIDE SEQUENCE</scope>
    <source>
        <strain evidence="2">S-188037</strain>
    </source>
</reference>
<accession>A0AAD4SJG6</accession>
<comment type="caution">
    <text evidence="2">The sequence shown here is derived from an EMBL/GenBank/DDBJ whole genome shotgun (WGS) entry which is preliminary data.</text>
</comment>
<name>A0AAD4SJG6_9MAGN</name>
<organism evidence="2 3">
    <name type="scientific">Papaver atlanticum</name>
    <dbReference type="NCBI Taxonomy" id="357466"/>
    <lineage>
        <taxon>Eukaryota</taxon>
        <taxon>Viridiplantae</taxon>
        <taxon>Streptophyta</taxon>
        <taxon>Embryophyta</taxon>
        <taxon>Tracheophyta</taxon>
        <taxon>Spermatophyta</taxon>
        <taxon>Magnoliopsida</taxon>
        <taxon>Ranunculales</taxon>
        <taxon>Papaveraceae</taxon>
        <taxon>Papaveroideae</taxon>
        <taxon>Papaver</taxon>
    </lineage>
</organism>
<keyword evidence="3" id="KW-1185">Reference proteome</keyword>
<sequence length="149" mass="17134">MGLYEMMGDILSLQYGGSLFHCMEVIGKIKLLPTIEMNRSENPDSEVWQGRNGARQDEATSKGKKERLRRAAEECRRLYYSILFVFGWETWNKDVEIPIRVESLGAKANEKRDVRAALSLVKELVGNPVVFVALAQQDRYSQSYTLWKN</sequence>
<protein>
    <submittedName>
        <fullName evidence="2">Uncharacterized protein</fullName>
    </submittedName>
</protein>
<evidence type="ECO:0000256" key="1">
    <source>
        <dbReference type="SAM" id="MobiDB-lite"/>
    </source>
</evidence>
<dbReference type="Proteomes" id="UP001202328">
    <property type="component" value="Unassembled WGS sequence"/>
</dbReference>
<feature type="compositionally biased region" description="Basic and acidic residues" evidence="1">
    <location>
        <begin position="54"/>
        <end position="66"/>
    </location>
</feature>